<dbReference type="InParanoid" id="A0A077ZQE7"/>
<name>A0A077ZQE7_STYLE</name>
<reference evidence="1 2" key="1">
    <citation type="submission" date="2014-06" db="EMBL/GenBank/DDBJ databases">
        <authorList>
            <person name="Swart Estienne"/>
        </authorList>
    </citation>
    <scope>NUCLEOTIDE SEQUENCE [LARGE SCALE GENOMIC DNA]</scope>
    <source>
        <strain evidence="1 2">130c</strain>
    </source>
</reference>
<dbReference type="Proteomes" id="UP000039865">
    <property type="component" value="Unassembled WGS sequence"/>
</dbReference>
<keyword evidence="2" id="KW-1185">Reference proteome</keyword>
<evidence type="ECO:0000313" key="1">
    <source>
        <dbReference type="EMBL" id="CDW72133.1"/>
    </source>
</evidence>
<dbReference type="GO" id="GO:0016020">
    <property type="term" value="C:membrane"/>
    <property type="evidence" value="ECO:0007669"/>
    <property type="project" value="InterPro"/>
</dbReference>
<dbReference type="AlphaFoldDB" id="A0A077ZQE7"/>
<dbReference type="SUPFAM" id="SSF49313">
    <property type="entry name" value="Cadherin-like"/>
    <property type="match status" value="1"/>
</dbReference>
<evidence type="ECO:0000313" key="2">
    <source>
        <dbReference type="Proteomes" id="UP000039865"/>
    </source>
</evidence>
<dbReference type="InterPro" id="IPR015919">
    <property type="entry name" value="Cadherin-like_sf"/>
</dbReference>
<proteinExistence type="predicted"/>
<accession>A0A077ZQE7</accession>
<dbReference type="GO" id="GO:0005509">
    <property type="term" value="F:calcium ion binding"/>
    <property type="evidence" value="ECO:0007669"/>
    <property type="project" value="InterPro"/>
</dbReference>
<sequence length="1270" mass="144746">MYQVIVLEKVRIFAIWDMPTLTIQSMKTQVFTDAMTVGLKIYIYNGYLYFLHSGQSYSNLAQFNNFTVEYIYLSSVFDRYTLDFNAPGSCVSSLLQDVSPIPSLSTSASRALLDFSAVFATETVYPVGKLSNQDAGFYMELINYSAGFGYSTSSLLGCPFLNIDWPDDPKDFFIKLPQVELVTQVIKQAQICTGERLLFSWKVDHFDIQPSAIFSTDAPEGSQININATALGIGIYTISLSFSQGSEQTTIYPLYTQSNTLIYNYADATYDDSVLVLCGMTSSQNVPVAGKSFPFFAFYNKNLFQNYWLTMQSGLGDGESTFCQFDDENNNLFSIVQAKSTSSAVIYDMVYAYKIDPIGRLIQSKMLQTEGNQLLAPYGIYDNTAKSFYISGTIEQSSLKLTNQSGFIWKLDDNLNTIYFTVYSLYSLNVFPQAIASSIGGSAHQLVGKPASSGKLHIGVVHFLPNGSIFSNSFFISTIPDSYKTGFEQTEFDIVYRNQYVYSAFSYIIMESSEINEIYCSKHLVSTGLVEIQREFILPGDQGTAISINFIDPDGYFYIFVEGKQMGKTYIFKMTEMMILLEFYISYPSSPNSEAIALNTFRTSQSIYFMYSFGLQGLPQRYLMISKFKLEDMPNIQSTDYYCSPLYNQEFSGINNKVKASINGISDSQQSYWRSIPVLSKVYSISEMKNYIQNASMVRGYYFNSQTAITFVEQFTSCILQSPASPGVTKDFVGDRAIYISQYEFYLNLSPFQQCQGLTFTTDMIYSYQKDGLWVFEPLPSWIILVEIDISAPYLIVSSNLNSYMGNYTLIYNSTFLESGVKRQSSSKFILQVNPNQPPFLLETFNKNVTIFGMHSFYDAVYFDKDIEYNQAVIWIDFYDPWNFTILSTSSWVQVISNSSDLVEYQLVNPPNPSTNTVNYLRLFVGDEYNMLSPRNKAPKANSENLTSNTIPQLFVPKHFSKFFHHKNFIDTEGDEFTVDCNNILKPSTSPNKDWIQFTDYENGSYSIIGATPRNNQFAGIYMINCLLSDGFDDSPSTFQITVNLTAKPQIQLLYHPGNFSMLLPYGFNLSLENITNELREDYILTLYINNTQFGAVHSNWLLFDDKKFIFQFFPKENKYQGLHELQLKFDDEITTPTYLKFYVTIIPNYGLVVKNDLPNKVAIVNNKFMFHTNVNSLFSNPEKKNYTFYFREYGRLELPYFIINNYSNGSLSGFATEDSIGDYSLELVGVDDSSVETVISFTIRVQRKNQFDIHKIYSLLLQMFIMLGK</sequence>
<gene>
    <name evidence="1" type="primary">Contig4846.g5188</name>
    <name evidence="1" type="ORF">STYLEM_1087</name>
</gene>
<protein>
    <submittedName>
        <fullName evidence="1">Cadg multi-domain protein</fullName>
    </submittedName>
</protein>
<organism evidence="1 2">
    <name type="scientific">Stylonychia lemnae</name>
    <name type="common">Ciliate</name>
    <dbReference type="NCBI Taxonomy" id="5949"/>
    <lineage>
        <taxon>Eukaryota</taxon>
        <taxon>Sar</taxon>
        <taxon>Alveolata</taxon>
        <taxon>Ciliophora</taxon>
        <taxon>Intramacronucleata</taxon>
        <taxon>Spirotrichea</taxon>
        <taxon>Stichotrichia</taxon>
        <taxon>Sporadotrichida</taxon>
        <taxon>Oxytrichidae</taxon>
        <taxon>Stylonychinae</taxon>
        <taxon>Stylonychia</taxon>
    </lineage>
</organism>
<dbReference type="EMBL" id="CCKQ01001033">
    <property type="protein sequence ID" value="CDW72133.1"/>
    <property type="molecule type" value="Genomic_DNA"/>
</dbReference>